<evidence type="ECO:0000259" key="2">
    <source>
        <dbReference type="PROSITE" id="PS50033"/>
    </source>
</evidence>
<evidence type="ECO:0000313" key="4">
    <source>
        <dbReference type="EMBL" id="KGK36477.1"/>
    </source>
</evidence>
<dbReference type="CDD" id="cd01770">
    <property type="entry name" value="UBX_UBXN2"/>
    <property type="match status" value="1"/>
</dbReference>
<dbReference type="HOGENOM" id="CLU_029402_4_1_1"/>
<dbReference type="GO" id="GO:0043130">
    <property type="term" value="F:ubiquitin binding"/>
    <property type="evidence" value="ECO:0007669"/>
    <property type="project" value="TreeGrafter"/>
</dbReference>
<dbReference type="SMART" id="SM00166">
    <property type="entry name" value="UBX"/>
    <property type="match status" value="1"/>
</dbReference>
<dbReference type="InterPro" id="IPR009060">
    <property type="entry name" value="UBA-like_sf"/>
</dbReference>
<feature type="compositionally biased region" description="Basic and acidic residues" evidence="1">
    <location>
        <begin position="128"/>
        <end position="140"/>
    </location>
</feature>
<protein>
    <recommendedName>
        <fullName evidence="6">UBX domain-containing protein 1</fullName>
    </recommendedName>
</protein>
<dbReference type="GO" id="GO:0005634">
    <property type="term" value="C:nucleus"/>
    <property type="evidence" value="ECO:0007669"/>
    <property type="project" value="TreeGrafter"/>
</dbReference>
<dbReference type="Gene3D" id="3.10.20.90">
    <property type="entry name" value="Phosphatidylinositol 3-kinase Catalytic Subunit, Chain A, domain 1"/>
    <property type="match status" value="1"/>
</dbReference>
<feature type="domain" description="SEP" evidence="3">
    <location>
        <begin position="187"/>
        <end position="252"/>
    </location>
</feature>
<dbReference type="PANTHER" id="PTHR23333">
    <property type="entry name" value="UBX DOMAIN CONTAINING PROTEIN"/>
    <property type="match status" value="1"/>
</dbReference>
<evidence type="ECO:0008006" key="6">
    <source>
        <dbReference type="Google" id="ProtNLM"/>
    </source>
</evidence>
<sequence length="392" mass="43515">MSDEREKAIQEFIDITGHTRSIAEQYLNKNDFIVTMAVNDYYNNEHITPGTKADTTPKAVNNPNVKQRKSGGSTLKSFSDLKNDNGSDDDDGDINFFTGGEKSGLAVEDPNKKKNGRSLVDELLEKAQREAGEPDWRDNADSDEASSKKQKSFRGTGHSLGSVENAIESKTIEDPSNQAHGFKKPEKVTRTITFWKEGFSVDDGELYKYDDPKNQEYLQQLNTGRAPLSLLNVQMFQDVDVNVDKKLEDSYYSHQRSKPRVFGFQGTGKRLGSPVPGEPTTVEEALAREEAQQATLSQTNTEETAEKTAASGVAGSGDTTIQIRLGTGERLVQRFNSTDAVESIYKFVANHTNDSRAWGLVTSFPTQPLDDKKQQSIADSKLKNSVVIQKWK</sequence>
<feature type="region of interest" description="Disordered" evidence="1">
    <location>
        <begin position="49"/>
        <end position="116"/>
    </location>
</feature>
<dbReference type="GO" id="GO:0000045">
    <property type="term" value="P:autophagosome assembly"/>
    <property type="evidence" value="ECO:0007669"/>
    <property type="project" value="EnsemblFungi"/>
</dbReference>
<dbReference type="GO" id="GO:0007030">
    <property type="term" value="P:Golgi organization"/>
    <property type="evidence" value="ECO:0007669"/>
    <property type="project" value="TreeGrafter"/>
</dbReference>
<dbReference type="InterPro" id="IPR012989">
    <property type="entry name" value="SEP_domain"/>
</dbReference>
<dbReference type="Gene3D" id="1.10.8.10">
    <property type="entry name" value="DNA helicase RuvA subunit, C-terminal domain"/>
    <property type="match status" value="1"/>
</dbReference>
<dbReference type="GO" id="GO:0036435">
    <property type="term" value="F:K48-linked polyubiquitin modification-dependent protein binding"/>
    <property type="evidence" value="ECO:0007669"/>
    <property type="project" value="EnsemblFungi"/>
</dbReference>
<name>A0A099NX13_PICKU</name>
<dbReference type="GO" id="GO:0061025">
    <property type="term" value="P:membrane fusion"/>
    <property type="evidence" value="ECO:0007669"/>
    <property type="project" value="TreeGrafter"/>
</dbReference>
<dbReference type="SUPFAM" id="SSF54236">
    <property type="entry name" value="Ubiquitin-like"/>
    <property type="match status" value="1"/>
</dbReference>
<dbReference type="SMART" id="SM00553">
    <property type="entry name" value="SEP"/>
    <property type="match status" value="1"/>
</dbReference>
<accession>A0A099NX13</accession>
<dbReference type="GO" id="GO:0031134">
    <property type="term" value="P:sister chromatid biorientation"/>
    <property type="evidence" value="ECO:0007669"/>
    <property type="project" value="EnsemblFungi"/>
</dbReference>
<dbReference type="PROSITE" id="PS50033">
    <property type="entry name" value="UBX"/>
    <property type="match status" value="1"/>
</dbReference>
<dbReference type="SUPFAM" id="SSF46934">
    <property type="entry name" value="UBA-like"/>
    <property type="match status" value="1"/>
</dbReference>
<feature type="region of interest" description="Disordered" evidence="1">
    <location>
        <begin position="128"/>
        <end position="161"/>
    </location>
</feature>
<dbReference type="GO" id="GO:0036503">
    <property type="term" value="P:ERAD pathway"/>
    <property type="evidence" value="ECO:0007669"/>
    <property type="project" value="EnsemblFungi"/>
</dbReference>
<feature type="domain" description="UBX" evidence="2">
    <location>
        <begin position="314"/>
        <end position="390"/>
    </location>
</feature>
<dbReference type="PROSITE" id="PS51399">
    <property type="entry name" value="SEP"/>
    <property type="match status" value="1"/>
</dbReference>
<dbReference type="PANTHER" id="PTHR23333:SF20">
    <property type="entry name" value="NSFL1 COFACTOR P47"/>
    <property type="match status" value="1"/>
</dbReference>
<dbReference type="GO" id="GO:0019888">
    <property type="term" value="F:protein phosphatase regulator activity"/>
    <property type="evidence" value="ECO:0007669"/>
    <property type="project" value="EnsemblFungi"/>
</dbReference>
<dbReference type="GO" id="GO:0005829">
    <property type="term" value="C:cytosol"/>
    <property type="evidence" value="ECO:0007669"/>
    <property type="project" value="TreeGrafter"/>
</dbReference>
<dbReference type="SUPFAM" id="SSF102848">
    <property type="entry name" value="NSFL1 (p97 ATPase) cofactor p47, SEP domain"/>
    <property type="match status" value="1"/>
</dbReference>
<dbReference type="Pfam" id="PF14555">
    <property type="entry name" value="UBA_4"/>
    <property type="match status" value="1"/>
</dbReference>
<dbReference type="GO" id="GO:0005977">
    <property type="term" value="P:glycogen metabolic process"/>
    <property type="evidence" value="ECO:0007669"/>
    <property type="project" value="EnsemblFungi"/>
</dbReference>
<comment type="caution">
    <text evidence="4">The sequence shown here is derived from an EMBL/GenBank/DDBJ whole genome shotgun (WGS) entry which is preliminary data.</text>
</comment>
<organism evidence="4 5">
    <name type="scientific">Pichia kudriavzevii</name>
    <name type="common">Yeast</name>
    <name type="synonym">Issatchenkia orientalis</name>
    <dbReference type="NCBI Taxonomy" id="4909"/>
    <lineage>
        <taxon>Eukaryota</taxon>
        <taxon>Fungi</taxon>
        <taxon>Dikarya</taxon>
        <taxon>Ascomycota</taxon>
        <taxon>Saccharomycotina</taxon>
        <taxon>Pichiomycetes</taxon>
        <taxon>Pichiales</taxon>
        <taxon>Pichiaceae</taxon>
        <taxon>Pichia</taxon>
    </lineage>
</organism>
<dbReference type="AlphaFoldDB" id="A0A099NX13"/>
<dbReference type="InterPro" id="IPR036241">
    <property type="entry name" value="NSFL1C_SEP_dom_sf"/>
</dbReference>
<dbReference type="Pfam" id="PF00789">
    <property type="entry name" value="UBX"/>
    <property type="match status" value="1"/>
</dbReference>
<evidence type="ECO:0000259" key="3">
    <source>
        <dbReference type="PROSITE" id="PS51399"/>
    </source>
</evidence>
<dbReference type="GO" id="GO:0043161">
    <property type="term" value="P:proteasome-mediated ubiquitin-dependent protein catabolic process"/>
    <property type="evidence" value="ECO:0007669"/>
    <property type="project" value="EnsemblFungi"/>
</dbReference>
<evidence type="ECO:0000313" key="5">
    <source>
        <dbReference type="Proteomes" id="UP000029867"/>
    </source>
</evidence>
<proteinExistence type="predicted"/>
<dbReference type="InterPro" id="IPR029071">
    <property type="entry name" value="Ubiquitin-like_domsf"/>
</dbReference>
<gene>
    <name evidence="4" type="ORF">JL09_g4377</name>
</gene>
<dbReference type="EMBL" id="JQFK01000068">
    <property type="protein sequence ID" value="KGK36477.1"/>
    <property type="molecule type" value="Genomic_DNA"/>
</dbReference>
<reference evidence="5" key="1">
    <citation type="journal article" date="2014" name="Microb. Cell Fact.">
        <title>Exploiting Issatchenkia orientalis SD108 for succinic acid production.</title>
        <authorList>
            <person name="Xiao H."/>
            <person name="Shao Z."/>
            <person name="Jiang Y."/>
            <person name="Dole S."/>
            <person name="Zhao H."/>
        </authorList>
    </citation>
    <scope>NUCLEOTIDE SEQUENCE [LARGE SCALE GENOMIC DNA]</scope>
    <source>
        <strain evidence="5">SD108</strain>
    </source>
</reference>
<dbReference type="GO" id="GO:0030437">
    <property type="term" value="P:ascospore formation"/>
    <property type="evidence" value="ECO:0007669"/>
    <property type="project" value="EnsemblFungi"/>
</dbReference>
<dbReference type="FunFam" id="3.30.420.210:FF:000002">
    <property type="entry name" value="UBX domain-containing protein 1"/>
    <property type="match status" value="1"/>
</dbReference>
<evidence type="ECO:0000256" key="1">
    <source>
        <dbReference type="SAM" id="MobiDB-lite"/>
    </source>
</evidence>
<dbReference type="Pfam" id="PF08059">
    <property type="entry name" value="SEP"/>
    <property type="match status" value="1"/>
</dbReference>
<dbReference type="Gene3D" id="3.30.420.210">
    <property type="entry name" value="SEP domain"/>
    <property type="match status" value="1"/>
</dbReference>
<dbReference type="GO" id="GO:0031468">
    <property type="term" value="P:nuclear membrane reassembly"/>
    <property type="evidence" value="ECO:0007669"/>
    <property type="project" value="TreeGrafter"/>
</dbReference>
<dbReference type="VEuPathDB" id="FungiDB:C5L36_0A00140"/>
<dbReference type="GO" id="GO:0034727">
    <property type="term" value="P:piecemeal microautophagy of the nucleus"/>
    <property type="evidence" value="ECO:0007669"/>
    <property type="project" value="EnsemblFungi"/>
</dbReference>
<feature type="compositionally biased region" description="Polar residues" evidence="1">
    <location>
        <begin position="58"/>
        <end position="77"/>
    </location>
</feature>
<dbReference type="eggNOG" id="KOG2086">
    <property type="taxonomic scope" value="Eukaryota"/>
</dbReference>
<dbReference type="Proteomes" id="UP000029867">
    <property type="component" value="Unassembled WGS sequence"/>
</dbReference>
<dbReference type="InterPro" id="IPR001012">
    <property type="entry name" value="UBX_dom"/>
</dbReference>
<feature type="region of interest" description="Disordered" evidence="1">
    <location>
        <begin position="290"/>
        <end position="315"/>
    </location>
</feature>